<evidence type="ECO:0000256" key="1">
    <source>
        <dbReference type="SAM" id="MobiDB-lite"/>
    </source>
</evidence>
<keyword evidence="3" id="KW-1185">Reference proteome</keyword>
<name>A0ABD3GXK4_9MARC</name>
<sequence length="119" mass="13045">MNRAPGRSRESASRDRLVEVRPEQTERKYKGDISGAESRPGFRAASYRLVGATREVWNWYRGGETGVAGEFCANLMGLVLDLEAAIEETGLCPGSGYGQLVGRCIIFPVRADGAVFKFQ</sequence>
<accession>A0ABD3GXK4</accession>
<feature type="region of interest" description="Disordered" evidence="1">
    <location>
        <begin position="1"/>
        <end position="34"/>
    </location>
</feature>
<dbReference type="EMBL" id="JBJQOH010000006">
    <property type="protein sequence ID" value="KAL3683693.1"/>
    <property type="molecule type" value="Genomic_DNA"/>
</dbReference>
<comment type="caution">
    <text evidence="2">The sequence shown here is derived from an EMBL/GenBank/DDBJ whole genome shotgun (WGS) entry which is preliminary data.</text>
</comment>
<dbReference type="AlphaFoldDB" id="A0ABD3GXK4"/>
<reference evidence="2 3" key="1">
    <citation type="submission" date="2024-09" db="EMBL/GenBank/DDBJ databases">
        <title>Chromosome-scale assembly of Riccia sorocarpa.</title>
        <authorList>
            <person name="Paukszto L."/>
        </authorList>
    </citation>
    <scope>NUCLEOTIDE SEQUENCE [LARGE SCALE GENOMIC DNA]</scope>
    <source>
        <strain evidence="2">LP-2024</strain>
        <tissue evidence="2">Aerial parts of the thallus</tissue>
    </source>
</reference>
<feature type="compositionally biased region" description="Basic and acidic residues" evidence="1">
    <location>
        <begin position="7"/>
        <end position="31"/>
    </location>
</feature>
<protein>
    <submittedName>
        <fullName evidence="2">Uncharacterized protein</fullName>
    </submittedName>
</protein>
<dbReference type="Proteomes" id="UP001633002">
    <property type="component" value="Unassembled WGS sequence"/>
</dbReference>
<evidence type="ECO:0000313" key="3">
    <source>
        <dbReference type="Proteomes" id="UP001633002"/>
    </source>
</evidence>
<organism evidence="2 3">
    <name type="scientific">Riccia sorocarpa</name>
    <dbReference type="NCBI Taxonomy" id="122646"/>
    <lineage>
        <taxon>Eukaryota</taxon>
        <taxon>Viridiplantae</taxon>
        <taxon>Streptophyta</taxon>
        <taxon>Embryophyta</taxon>
        <taxon>Marchantiophyta</taxon>
        <taxon>Marchantiopsida</taxon>
        <taxon>Marchantiidae</taxon>
        <taxon>Marchantiales</taxon>
        <taxon>Ricciaceae</taxon>
        <taxon>Riccia</taxon>
    </lineage>
</organism>
<proteinExistence type="predicted"/>
<gene>
    <name evidence="2" type="ORF">R1sor_001715</name>
</gene>
<evidence type="ECO:0000313" key="2">
    <source>
        <dbReference type="EMBL" id="KAL3683693.1"/>
    </source>
</evidence>